<reference evidence="2 3" key="1">
    <citation type="submission" date="2019-08" db="EMBL/GenBank/DDBJ databases">
        <title>Bacillus genomes from the desert of Cuatro Cienegas, Coahuila.</title>
        <authorList>
            <person name="Olmedo-Alvarez G."/>
        </authorList>
    </citation>
    <scope>NUCLEOTIDE SEQUENCE [LARGE SCALE GENOMIC DNA]</scope>
    <source>
        <strain evidence="2 3">CH34_1T</strain>
    </source>
</reference>
<sequence>MTKEKIPSDLYEALRNAGFQLETQLNEYIHKYMNQKEFAAAATVFKKAHGRLMDLLQEFHETASPHLKTPTKKDVATIAQLVVQVEEKVDVLSDQVAELTETIQKLNSSTPDKKEQTEAPAESPEEAAVWDTLKEERRKRLQAMSEAAKSSIESKLGTLSASEILKGANFSQLFEMLQGMKKSE</sequence>
<name>A0A5D4NIQ1_9BACI</name>
<dbReference type="AlphaFoldDB" id="A0A5D4NIQ1"/>
<evidence type="ECO:0000256" key="1">
    <source>
        <dbReference type="SAM" id="MobiDB-lite"/>
    </source>
</evidence>
<dbReference type="EMBL" id="VTEI01000015">
    <property type="protein sequence ID" value="TYS14113.1"/>
    <property type="molecule type" value="Genomic_DNA"/>
</dbReference>
<accession>A0A5D4NIQ1</accession>
<protein>
    <submittedName>
        <fullName evidence="2">Uncharacterized protein</fullName>
    </submittedName>
</protein>
<dbReference type="RefSeq" id="WP_148941852.1">
    <property type="nucleotide sequence ID" value="NZ_VTEI01000015.1"/>
</dbReference>
<feature type="region of interest" description="Disordered" evidence="1">
    <location>
        <begin position="107"/>
        <end position="128"/>
    </location>
</feature>
<proteinExistence type="predicted"/>
<evidence type="ECO:0000313" key="2">
    <source>
        <dbReference type="EMBL" id="TYS14113.1"/>
    </source>
</evidence>
<dbReference type="OrthoDB" id="2872086at2"/>
<evidence type="ECO:0000313" key="3">
    <source>
        <dbReference type="Proteomes" id="UP000322267"/>
    </source>
</evidence>
<comment type="caution">
    <text evidence="2">The sequence shown here is derived from an EMBL/GenBank/DDBJ whole genome shotgun (WGS) entry which is preliminary data.</text>
</comment>
<dbReference type="Proteomes" id="UP000322267">
    <property type="component" value="Unassembled WGS sequence"/>
</dbReference>
<organism evidence="2 3">
    <name type="scientific">Rossellomorea vietnamensis</name>
    <dbReference type="NCBI Taxonomy" id="218284"/>
    <lineage>
        <taxon>Bacteria</taxon>
        <taxon>Bacillati</taxon>
        <taxon>Bacillota</taxon>
        <taxon>Bacilli</taxon>
        <taxon>Bacillales</taxon>
        <taxon>Bacillaceae</taxon>
        <taxon>Rossellomorea</taxon>
    </lineage>
</organism>
<gene>
    <name evidence="2" type="ORF">FZC78_19920</name>
</gene>